<organism evidence="9 10">
    <name type="scientific">Ogataea philodendri</name>
    <dbReference type="NCBI Taxonomy" id="1378263"/>
    <lineage>
        <taxon>Eukaryota</taxon>
        <taxon>Fungi</taxon>
        <taxon>Dikarya</taxon>
        <taxon>Ascomycota</taxon>
        <taxon>Saccharomycotina</taxon>
        <taxon>Pichiomycetes</taxon>
        <taxon>Pichiales</taxon>
        <taxon>Pichiaceae</taxon>
        <taxon>Ogataea</taxon>
    </lineage>
</organism>
<dbReference type="EMBL" id="JAEUBE010000158">
    <property type="protein sequence ID" value="KAH3668650.1"/>
    <property type="molecule type" value="Genomic_DNA"/>
</dbReference>
<dbReference type="PANTHER" id="PTHR22950">
    <property type="entry name" value="AMINO ACID TRANSPORTER"/>
    <property type="match status" value="1"/>
</dbReference>
<dbReference type="AlphaFoldDB" id="A0A9P8PBS0"/>
<dbReference type="OrthoDB" id="1684102at2759"/>
<evidence type="ECO:0000313" key="10">
    <source>
        <dbReference type="Proteomes" id="UP000769157"/>
    </source>
</evidence>
<feature type="transmembrane region" description="Helical" evidence="7">
    <location>
        <begin position="470"/>
        <end position="487"/>
    </location>
</feature>
<feature type="region of interest" description="Disordered" evidence="6">
    <location>
        <begin position="114"/>
        <end position="133"/>
    </location>
</feature>
<feature type="domain" description="Amino acid transporter transmembrane" evidence="8">
    <location>
        <begin position="354"/>
        <end position="792"/>
    </location>
</feature>
<reference evidence="9" key="2">
    <citation type="submission" date="2021-01" db="EMBL/GenBank/DDBJ databases">
        <authorList>
            <person name="Schikora-Tamarit M.A."/>
        </authorList>
    </citation>
    <scope>NUCLEOTIDE SEQUENCE</scope>
    <source>
        <strain evidence="9">CBS6075</strain>
    </source>
</reference>
<accession>A0A9P8PBS0</accession>
<evidence type="ECO:0000256" key="1">
    <source>
        <dbReference type="ARBA" id="ARBA00004141"/>
    </source>
</evidence>
<feature type="compositionally biased region" description="Basic residues" evidence="6">
    <location>
        <begin position="311"/>
        <end position="320"/>
    </location>
</feature>
<feature type="region of interest" description="Disordered" evidence="6">
    <location>
        <begin position="268"/>
        <end position="293"/>
    </location>
</feature>
<evidence type="ECO:0000256" key="5">
    <source>
        <dbReference type="ARBA" id="ARBA00023136"/>
    </source>
</evidence>
<gene>
    <name evidence="9" type="ORF">OGAPHI_002404</name>
</gene>
<feature type="transmembrane region" description="Helical" evidence="7">
    <location>
        <begin position="737"/>
        <end position="759"/>
    </location>
</feature>
<evidence type="ECO:0000259" key="8">
    <source>
        <dbReference type="Pfam" id="PF01490"/>
    </source>
</evidence>
<dbReference type="PANTHER" id="PTHR22950:SF530">
    <property type="entry name" value="VACUOLAR AMINO ACID TRANSPORTER 3"/>
    <property type="match status" value="1"/>
</dbReference>
<dbReference type="Pfam" id="PF01490">
    <property type="entry name" value="Aa_trans"/>
    <property type="match status" value="1"/>
</dbReference>
<reference evidence="9" key="1">
    <citation type="journal article" date="2021" name="Open Biol.">
        <title>Shared evolutionary footprints suggest mitochondrial oxidative damage underlies multiple complex I losses in fungi.</title>
        <authorList>
            <person name="Schikora-Tamarit M.A."/>
            <person name="Marcet-Houben M."/>
            <person name="Nosek J."/>
            <person name="Gabaldon T."/>
        </authorList>
    </citation>
    <scope>NUCLEOTIDE SEQUENCE</scope>
    <source>
        <strain evidence="9">CBS6075</strain>
    </source>
</reference>
<dbReference type="GeneID" id="70234371"/>
<keyword evidence="10" id="KW-1185">Reference proteome</keyword>
<feature type="transmembrane region" description="Helical" evidence="7">
    <location>
        <begin position="430"/>
        <end position="450"/>
    </location>
</feature>
<feature type="transmembrane region" description="Helical" evidence="7">
    <location>
        <begin position="713"/>
        <end position="731"/>
    </location>
</feature>
<comment type="subcellular location">
    <subcellularLocation>
        <location evidence="1">Membrane</location>
        <topology evidence="1">Multi-pass membrane protein</topology>
    </subcellularLocation>
</comment>
<keyword evidence="3 7" id="KW-0812">Transmembrane</keyword>
<feature type="transmembrane region" description="Helical" evidence="7">
    <location>
        <begin position="383"/>
        <end position="409"/>
    </location>
</feature>
<feature type="transmembrane region" description="Helical" evidence="7">
    <location>
        <begin position="612"/>
        <end position="634"/>
    </location>
</feature>
<feature type="region of interest" description="Disordered" evidence="6">
    <location>
        <begin position="311"/>
        <end position="349"/>
    </location>
</feature>
<dbReference type="GO" id="GO:0005774">
    <property type="term" value="C:vacuolar membrane"/>
    <property type="evidence" value="ECO:0007669"/>
    <property type="project" value="TreeGrafter"/>
</dbReference>
<evidence type="ECO:0000256" key="2">
    <source>
        <dbReference type="ARBA" id="ARBA00008066"/>
    </source>
</evidence>
<protein>
    <recommendedName>
        <fullName evidence="8">Amino acid transporter transmembrane domain-containing protein</fullName>
    </recommendedName>
</protein>
<feature type="transmembrane region" description="Helical" evidence="7">
    <location>
        <begin position="771"/>
        <end position="789"/>
    </location>
</feature>
<feature type="transmembrane region" description="Helical" evidence="7">
    <location>
        <begin position="499"/>
        <end position="522"/>
    </location>
</feature>
<feature type="compositionally biased region" description="Basic residues" evidence="6">
    <location>
        <begin position="332"/>
        <end position="346"/>
    </location>
</feature>
<comment type="similarity">
    <text evidence="2">Belongs to the amino acid/polyamine transporter 2 family.</text>
</comment>
<dbReference type="Proteomes" id="UP000769157">
    <property type="component" value="Unassembled WGS sequence"/>
</dbReference>
<dbReference type="RefSeq" id="XP_046063064.1">
    <property type="nucleotide sequence ID" value="XM_046203271.1"/>
</dbReference>
<keyword evidence="5 7" id="KW-0472">Membrane</keyword>
<proteinExistence type="inferred from homology"/>
<feature type="region of interest" description="Disordered" evidence="6">
    <location>
        <begin position="1"/>
        <end position="43"/>
    </location>
</feature>
<feature type="transmembrane region" description="Helical" evidence="7">
    <location>
        <begin position="537"/>
        <end position="558"/>
    </location>
</feature>
<name>A0A9P8PBS0_9ASCO</name>
<evidence type="ECO:0000313" key="9">
    <source>
        <dbReference type="EMBL" id="KAH3668650.1"/>
    </source>
</evidence>
<feature type="transmembrane region" description="Helical" evidence="7">
    <location>
        <begin position="570"/>
        <end position="592"/>
    </location>
</feature>
<sequence length="797" mass="88144">MNIQGGLSDRKQESDEAADQLGELAKFGSKTGSPSQSHHVASSVFEDGNFSAKYIPQDTATSLNTESIEAAANNEFSNPVTIEGGFRELHPVTTPVSSTLQRPRRASMLSNLMAKSQEDRPRSPALSTEAPDPQTVEIVERHLNTSPPTLDAASPAGTHYESLKRQGGDITRDIYNWVSGHKSFGSPLRRVASSGSLQSSTMSSEMRMPGGFRRDFIVHGNSEAEADRASDVELGSVRSRQARPNFLAQNFIEFLSLYGHFAGENLEEEETGDEYDLDQADASDVSEASDLEEDEVLDDTEMLASTVIPAKKHHPGRRARSSNISIGDQKRNRTTARRKPAFKPRTRRDYSDKKTTNQKAFLLLLKAFVGTGVVFLPKSFSNGGLLFCNLMIVAFSVISYYCFLILIRCTERVRVSGYGDVGLKVVGRNLQLLILGSLALSQLGFSSSYVVFVAENFKVVANSVLATDHGVGFFVAIQLLIFLPLSLTRNISKLSFTALIADAFILLGLVYIYFCSTAHLVLNGVSPKVSMFKSDTWSLFMGTAVFAYEGIGLIIPIRESMAHPDQFERLLVLVMAVVTVIFVTLSTISYLSFGDDVKTVILLNFPQTTLALVVQVCYAIAILLSTPLQLFPAIKIFENYLFHKERATWKRKIRKDSEQKMRTESQPLLLGVPSYDSTSRDLRQLIQSMPEDAVDDNGVMSGKRDFTIKWLKNFARVCVVFLMCTIGYLGSSDLDRFVSIIGSFTCIPLIYVYPPVLYLKSFDELSRPARLANLVICVIGVGMMAYTSYQTLSTWGE</sequence>
<feature type="compositionally biased region" description="Acidic residues" evidence="6">
    <location>
        <begin position="268"/>
        <end position="281"/>
    </location>
</feature>
<evidence type="ECO:0000256" key="3">
    <source>
        <dbReference type="ARBA" id="ARBA00022692"/>
    </source>
</evidence>
<keyword evidence="4 7" id="KW-1133">Transmembrane helix</keyword>
<dbReference type="InterPro" id="IPR013057">
    <property type="entry name" value="AA_transpt_TM"/>
</dbReference>
<feature type="compositionally biased region" description="Polar residues" evidence="6">
    <location>
        <begin position="30"/>
        <end position="40"/>
    </location>
</feature>
<evidence type="ECO:0000256" key="7">
    <source>
        <dbReference type="SAM" id="Phobius"/>
    </source>
</evidence>
<evidence type="ECO:0000256" key="6">
    <source>
        <dbReference type="SAM" id="MobiDB-lite"/>
    </source>
</evidence>
<evidence type="ECO:0000256" key="4">
    <source>
        <dbReference type="ARBA" id="ARBA00022989"/>
    </source>
</evidence>
<comment type="caution">
    <text evidence="9">The sequence shown here is derived from an EMBL/GenBank/DDBJ whole genome shotgun (WGS) entry which is preliminary data.</text>
</comment>
<dbReference type="GO" id="GO:0005302">
    <property type="term" value="F:L-tyrosine transmembrane transporter activity"/>
    <property type="evidence" value="ECO:0007669"/>
    <property type="project" value="TreeGrafter"/>
</dbReference>